<dbReference type="CDD" id="cd01045">
    <property type="entry name" value="Ferritin_like_AB"/>
    <property type="match status" value="1"/>
</dbReference>
<dbReference type="STRING" id="1390249.BHU72_10135"/>
<sequence>MSMKELEIIKKAVLIEKEGYEFYKMAAEKATEEDVKDAFMFLANEEKAHLDWLMSLYEDIKADRNITLDIENLKEPDQPKRIFTWKNVSPESGSLAVSVFGIGANMEKNAIDFYRKAAKESEIPEAKALFEKLVDWEAEHMDEFQKNYDQLKEEWWDKQGFSTS</sequence>
<keyword evidence="3" id="KW-1185">Reference proteome</keyword>
<dbReference type="SUPFAM" id="SSF47240">
    <property type="entry name" value="Ferritin-like"/>
    <property type="match status" value="1"/>
</dbReference>
<accession>A0A1E5L8X2</accession>
<dbReference type="PANTHER" id="PTHR33531:SF7">
    <property type="entry name" value="HYPOTHETICAL MEMBRANE PROTEIN, CONSERVED"/>
    <property type="match status" value="1"/>
</dbReference>
<dbReference type="InterPro" id="IPR012347">
    <property type="entry name" value="Ferritin-like"/>
</dbReference>
<evidence type="ECO:0000259" key="1">
    <source>
        <dbReference type="Pfam" id="PF02915"/>
    </source>
</evidence>
<dbReference type="InterPro" id="IPR003251">
    <property type="entry name" value="Rr_diiron-bd_dom"/>
</dbReference>
<evidence type="ECO:0000313" key="3">
    <source>
        <dbReference type="Proteomes" id="UP000095255"/>
    </source>
</evidence>
<dbReference type="GO" id="GO:0016491">
    <property type="term" value="F:oxidoreductase activity"/>
    <property type="evidence" value="ECO:0007669"/>
    <property type="project" value="InterPro"/>
</dbReference>
<name>A0A1E5L8X2_9FIRM</name>
<dbReference type="Proteomes" id="UP000095255">
    <property type="component" value="Unassembled WGS sequence"/>
</dbReference>
<dbReference type="PANTHER" id="PTHR33531">
    <property type="entry name" value="RUBRERYTHRIN SUBFAMILY"/>
    <property type="match status" value="1"/>
</dbReference>
<comment type="caution">
    <text evidence="2">The sequence shown here is derived from an EMBL/GenBank/DDBJ whole genome shotgun (WGS) entry which is preliminary data.</text>
</comment>
<dbReference type="InterPro" id="IPR009078">
    <property type="entry name" value="Ferritin-like_SF"/>
</dbReference>
<gene>
    <name evidence="2" type="ORF">BHU72_10135</name>
</gene>
<organism evidence="2 3">
    <name type="scientific">Desulfuribacillus stibiiarsenatis</name>
    <dbReference type="NCBI Taxonomy" id="1390249"/>
    <lineage>
        <taxon>Bacteria</taxon>
        <taxon>Bacillati</taxon>
        <taxon>Bacillota</taxon>
        <taxon>Desulfuribacillia</taxon>
        <taxon>Desulfuribacillales</taxon>
        <taxon>Desulfuribacillaceae</taxon>
        <taxon>Desulfuribacillus</taxon>
    </lineage>
</organism>
<dbReference type="OrthoDB" id="271558at2"/>
<proteinExistence type="predicted"/>
<protein>
    <recommendedName>
        <fullName evidence="1">Rubrerythrin diiron-binding domain-containing protein</fullName>
    </recommendedName>
</protein>
<dbReference type="AlphaFoldDB" id="A0A1E5L8X2"/>
<reference evidence="2 3" key="1">
    <citation type="submission" date="2016-09" db="EMBL/GenBank/DDBJ databases">
        <title>Desulfuribacillus arsenicus sp. nov., an obligately anaerobic, dissimilatory arsenic- and antimonate-reducing bacterium isolated from anoxic sediments.</title>
        <authorList>
            <person name="Abin C.A."/>
            <person name="Hollibaugh J.T."/>
        </authorList>
    </citation>
    <scope>NUCLEOTIDE SEQUENCE [LARGE SCALE GENOMIC DNA]</scope>
    <source>
        <strain evidence="2 3">MLFW-2</strain>
    </source>
</reference>
<dbReference type="Gene3D" id="1.20.1260.10">
    <property type="match status" value="1"/>
</dbReference>
<dbReference type="Pfam" id="PF02915">
    <property type="entry name" value="Rubrerythrin"/>
    <property type="match status" value="1"/>
</dbReference>
<evidence type="ECO:0000313" key="2">
    <source>
        <dbReference type="EMBL" id="OEH86607.1"/>
    </source>
</evidence>
<dbReference type="GO" id="GO:0046872">
    <property type="term" value="F:metal ion binding"/>
    <property type="evidence" value="ECO:0007669"/>
    <property type="project" value="InterPro"/>
</dbReference>
<feature type="domain" description="Rubrerythrin diiron-binding" evidence="1">
    <location>
        <begin position="7"/>
        <end position="147"/>
    </location>
</feature>
<dbReference type="EMBL" id="MJAT01000002">
    <property type="protein sequence ID" value="OEH86607.1"/>
    <property type="molecule type" value="Genomic_DNA"/>
</dbReference>